<dbReference type="EMBL" id="VDMD01000016">
    <property type="protein sequence ID" value="TRM61538.1"/>
    <property type="molecule type" value="Genomic_DNA"/>
</dbReference>
<dbReference type="Gene3D" id="1.10.600.10">
    <property type="entry name" value="Farnesyl Diphosphate Synthase"/>
    <property type="match status" value="1"/>
</dbReference>
<name>A0A550C9R3_9AGAR</name>
<feature type="compositionally biased region" description="Pro residues" evidence="1">
    <location>
        <begin position="80"/>
        <end position="90"/>
    </location>
</feature>
<feature type="region of interest" description="Disordered" evidence="1">
    <location>
        <begin position="169"/>
        <end position="201"/>
    </location>
</feature>
<dbReference type="OrthoDB" id="3053742at2759"/>
<sequence length="201" mass="21484">MAITHGRVKQSEIVRHHLPQPSAAPRPPAPLPALCSHVEAAHLVAVLSPRSAGEPVLGEPLCPPRRRHYYALAQKLTTHPAPPPPPPPPLSHASAAHVRPDPYALLAPELLLIRNNLCGLLGSAHPGLHDAARDFLSQPAQKLRPLLVLLFAQATNGVGRGWRAVATAGSQERASELDRPLTQSGLVTDAAPHMRDDRASF</sequence>
<feature type="region of interest" description="Disordered" evidence="1">
    <location>
        <begin position="76"/>
        <end position="95"/>
    </location>
</feature>
<evidence type="ECO:0000256" key="1">
    <source>
        <dbReference type="SAM" id="MobiDB-lite"/>
    </source>
</evidence>
<dbReference type="InterPro" id="IPR008949">
    <property type="entry name" value="Isoprenoid_synthase_dom_sf"/>
</dbReference>
<accession>A0A550C9R3</accession>
<feature type="compositionally biased region" description="Basic and acidic residues" evidence="1">
    <location>
        <begin position="192"/>
        <end position="201"/>
    </location>
</feature>
<proteinExistence type="predicted"/>
<comment type="caution">
    <text evidence="2">The sequence shown here is derived from an EMBL/GenBank/DDBJ whole genome shotgun (WGS) entry which is preliminary data.</text>
</comment>
<organism evidence="2 3">
    <name type="scientific">Schizophyllum amplum</name>
    <dbReference type="NCBI Taxonomy" id="97359"/>
    <lineage>
        <taxon>Eukaryota</taxon>
        <taxon>Fungi</taxon>
        <taxon>Dikarya</taxon>
        <taxon>Basidiomycota</taxon>
        <taxon>Agaricomycotina</taxon>
        <taxon>Agaricomycetes</taxon>
        <taxon>Agaricomycetidae</taxon>
        <taxon>Agaricales</taxon>
        <taxon>Schizophyllaceae</taxon>
        <taxon>Schizophyllum</taxon>
    </lineage>
</organism>
<feature type="non-terminal residue" evidence="2">
    <location>
        <position position="201"/>
    </location>
</feature>
<protein>
    <submittedName>
        <fullName evidence="2">Uncharacterized protein</fullName>
    </submittedName>
</protein>
<dbReference type="Proteomes" id="UP000320762">
    <property type="component" value="Unassembled WGS sequence"/>
</dbReference>
<dbReference type="AlphaFoldDB" id="A0A550C9R3"/>
<keyword evidence="3" id="KW-1185">Reference proteome</keyword>
<dbReference type="STRING" id="97359.A0A550C9R3"/>
<evidence type="ECO:0000313" key="2">
    <source>
        <dbReference type="EMBL" id="TRM61538.1"/>
    </source>
</evidence>
<evidence type="ECO:0000313" key="3">
    <source>
        <dbReference type="Proteomes" id="UP000320762"/>
    </source>
</evidence>
<gene>
    <name evidence="2" type="ORF">BD626DRAFT_405418</name>
</gene>
<reference evidence="2 3" key="1">
    <citation type="journal article" date="2019" name="New Phytol.">
        <title>Comparative genomics reveals unique wood-decay strategies and fruiting body development in the Schizophyllaceae.</title>
        <authorList>
            <person name="Almasi E."/>
            <person name="Sahu N."/>
            <person name="Krizsan K."/>
            <person name="Balint B."/>
            <person name="Kovacs G.M."/>
            <person name="Kiss B."/>
            <person name="Cseklye J."/>
            <person name="Drula E."/>
            <person name="Henrissat B."/>
            <person name="Nagy I."/>
            <person name="Chovatia M."/>
            <person name="Adam C."/>
            <person name="LaButti K."/>
            <person name="Lipzen A."/>
            <person name="Riley R."/>
            <person name="Grigoriev I.V."/>
            <person name="Nagy L.G."/>
        </authorList>
    </citation>
    <scope>NUCLEOTIDE SEQUENCE [LARGE SCALE GENOMIC DNA]</scope>
    <source>
        <strain evidence="2 3">NL-1724</strain>
    </source>
</reference>